<evidence type="ECO:0000256" key="6">
    <source>
        <dbReference type="SAM" id="Coils"/>
    </source>
</evidence>
<evidence type="ECO:0000256" key="7">
    <source>
        <dbReference type="SAM" id="Phobius"/>
    </source>
</evidence>
<dbReference type="EMBL" id="JABBKX010000012">
    <property type="protein sequence ID" value="NMJ44115.1"/>
    <property type="molecule type" value="Genomic_DNA"/>
</dbReference>
<dbReference type="InterPro" id="IPR007221">
    <property type="entry name" value="MreC"/>
</dbReference>
<sequence>MIRLSIPLRQALARLSLPLMIAAAFGVMLLGKADALLAERLRSHLADALSPIYAALAEPMSAVRAAVEEVQALAQLREENAALREENDRLRRWHSAALALESENEMLRRQLNFLPEAAPAFVTARVVADGGGTYARAVLLATGPQHAIRKGQVALDDRGFVGRVTEVGSRSARVLLATDMNSRIPVTLESSRARALMVGSNAARPRLSQWPEGVMPVDGERVVTSAEAGAFPAGLPVGVVRLSDHGAPEVELFARLDRLDAVRLFDYGLRGILPPEAVARPEPRQGRR</sequence>
<keyword evidence="6" id="KW-0175">Coiled coil</keyword>
<accession>A0A848EKT5</accession>
<evidence type="ECO:0000313" key="9">
    <source>
        <dbReference type="EMBL" id="NMJ44115.1"/>
    </source>
</evidence>
<comment type="caution">
    <text evidence="9">The sequence shown here is derived from an EMBL/GenBank/DDBJ whole genome shotgun (WGS) entry which is preliminary data.</text>
</comment>
<keyword evidence="7" id="KW-1133">Transmembrane helix</keyword>
<evidence type="ECO:0000313" key="10">
    <source>
        <dbReference type="Proteomes" id="UP000548582"/>
    </source>
</evidence>
<evidence type="ECO:0000256" key="5">
    <source>
        <dbReference type="PIRNR" id="PIRNR038471"/>
    </source>
</evidence>
<dbReference type="GO" id="GO:0005886">
    <property type="term" value="C:plasma membrane"/>
    <property type="evidence" value="ECO:0007669"/>
    <property type="project" value="TreeGrafter"/>
</dbReference>
<keyword evidence="7" id="KW-0472">Membrane</keyword>
<dbReference type="Gene3D" id="2.40.10.340">
    <property type="entry name" value="Rod shape-determining protein MreC, domain 1"/>
    <property type="match status" value="1"/>
</dbReference>
<feature type="coiled-coil region" evidence="6">
    <location>
        <begin position="66"/>
        <end position="93"/>
    </location>
</feature>
<dbReference type="PIRSF" id="PIRSF038471">
    <property type="entry name" value="MreC"/>
    <property type="match status" value="1"/>
</dbReference>
<dbReference type="InterPro" id="IPR055342">
    <property type="entry name" value="MreC_beta-barrel_core"/>
</dbReference>
<dbReference type="AlphaFoldDB" id="A0A848EKT5"/>
<dbReference type="Gene3D" id="2.40.10.350">
    <property type="entry name" value="Rod shape-determining protein MreC, domain 2"/>
    <property type="match status" value="1"/>
</dbReference>
<keyword evidence="3 5" id="KW-0133">Cell shape</keyword>
<keyword evidence="10" id="KW-1185">Reference proteome</keyword>
<evidence type="ECO:0000259" key="8">
    <source>
        <dbReference type="Pfam" id="PF04085"/>
    </source>
</evidence>
<reference evidence="9 10" key="1">
    <citation type="submission" date="2020-03" db="EMBL/GenBank/DDBJ databases">
        <authorList>
            <person name="Sun Q."/>
        </authorList>
    </citation>
    <scope>NUCLEOTIDE SEQUENCE [LARGE SCALE GENOMIC DNA]</scope>
    <source>
        <strain evidence="9 10">JC162</strain>
    </source>
</reference>
<feature type="domain" description="Rod shape-determining protein MreC beta-barrel core" evidence="8">
    <location>
        <begin position="126"/>
        <end position="264"/>
    </location>
</feature>
<proteinExistence type="inferred from homology"/>
<comment type="similarity">
    <text evidence="1 5">Belongs to the MreC family.</text>
</comment>
<comment type="function">
    <text evidence="5">Involved in formation and maintenance of cell shape.</text>
</comment>
<dbReference type="PANTHER" id="PTHR34138">
    <property type="entry name" value="CELL SHAPE-DETERMINING PROTEIN MREC"/>
    <property type="match status" value="1"/>
</dbReference>
<protein>
    <recommendedName>
        <fullName evidence="2 5">Cell shape-determining protein MreC</fullName>
    </recommendedName>
    <alternativeName>
        <fullName evidence="4 5">Cell shape protein MreC</fullName>
    </alternativeName>
</protein>
<name>A0A848EKT5_9PROT</name>
<keyword evidence="7" id="KW-0812">Transmembrane</keyword>
<organism evidence="9 10">
    <name type="scientific">Neoroseomonas marina</name>
    <dbReference type="NCBI Taxonomy" id="1232220"/>
    <lineage>
        <taxon>Bacteria</taxon>
        <taxon>Pseudomonadati</taxon>
        <taxon>Pseudomonadota</taxon>
        <taxon>Alphaproteobacteria</taxon>
        <taxon>Acetobacterales</taxon>
        <taxon>Acetobacteraceae</taxon>
        <taxon>Neoroseomonas</taxon>
    </lineage>
</organism>
<dbReference type="Pfam" id="PF04085">
    <property type="entry name" value="MreC"/>
    <property type="match status" value="1"/>
</dbReference>
<feature type="transmembrane region" description="Helical" evidence="7">
    <location>
        <begin position="12"/>
        <end position="31"/>
    </location>
</feature>
<dbReference type="PANTHER" id="PTHR34138:SF1">
    <property type="entry name" value="CELL SHAPE-DETERMINING PROTEIN MREC"/>
    <property type="match status" value="1"/>
</dbReference>
<dbReference type="GO" id="GO:0008360">
    <property type="term" value="P:regulation of cell shape"/>
    <property type="evidence" value="ECO:0007669"/>
    <property type="project" value="UniProtKB-KW"/>
</dbReference>
<dbReference type="InterPro" id="IPR042177">
    <property type="entry name" value="Cell/Rod_1"/>
</dbReference>
<evidence type="ECO:0000256" key="1">
    <source>
        <dbReference type="ARBA" id="ARBA00009369"/>
    </source>
</evidence>
<evidence type="ECO:0000256" key="2">
    <source>
        <dbReference type="ARBA" id="ARBA00013855"/>
    </source>
</evidence>
<evidence type="ECO:0000256" key="3">
    <source>
        <dbReference type="ARBA" id="ARBA00022960"/>
    </source>
</evidence>
<dbReference type="InterPro" id="IPR042175">
    <property type="entry name" value="Cell/Rod_MreC_2"/>
</dbReference>
<evidence type="ECO:0000256" key="4">
    <source>
        <dbReference type="ARBA" id="ARBA00032089"/>
    </source>
</evidence>
<dbReference type="RefSeq" id="WP_170056303.1">
    <property type="nucleotide sequence ID" value="NZ_JABBKX010000012.1"/>
</dbReference>
<dbReference type="NCBIfam" id="NF010512">
    <property type="entry name" value="PRK13922.12-1"/>
    <property type="match status" value="1"/>
</dbReference>
<gene>
    <name evidence="9" type="primary">mreC</name>
    <name evidence="9" type="ORF">GWK16_22900</name>
</gene>
<dbReference type="Proteomes" id="UP000548582">
    <property type="component" value="Unassembled WGS sequence"/>
</dbReference>